<protein>
    <recommendedName>
        <fullName evidence="3 8">Mannan endo-1,6-alpha-mannosidase</fullName>
        <ecNumber evidence="3 8">3.2.1.101</ecNumber>
    </recommendedName>
</protein>
<comment type="similarity">
    <text evidence="2 8">Belongs to the glycosyl hydrolase 76 family.</text>
</comment>
<evidence type="ECO:0000256" key="2">
    <source>
        <dbReference type="ARBA" id="ARBA00009699"/>
    </source>
</evidence>
<feature type="chain" id="PRO_5020877524" description="Mannan endo-1,6-alpha-mannosidase" evidence="9">
    <location>
        <begin position="20"/>
        <end position="409"/>
    </location>
</feature>
<dbReference type="SUPFAM" id="SSF48208">
    <property type="entry name" value="Six-hairpin glycosidases"/>
    <property type="match status" value="1"/>
</dbReference>
<dbReference type="PIRSF" id="PIRSF016302">
    <property type="entry name" value="Man_a_manosd"/>
    <property type="match status" value="1"/>
</dbReference>
<keyword evidence="11" id="KW-1185">Reference proteome</keyword>
<evidence type="ECO:0000313" key="11">
    <source>
        <dbReference type="Proteomes" id="UP000293360"/>
    </source>
</evidence>
<keyword evidence="4 9" id="KW-0732">Signal</keyword>
<keyword evidence="5 8" id="KW-0378">Hydrolase</keyword>
<evidence type="ECO:0000256" key="7">
    <source>
        <dbReference type="ARBA" id="ARBA00023295"/>
    </source>
</evidence>
<accession>A0A4Q4T4L0</accession>
<evidence type="ECO:0000313" key="10">
    <source>
        <dbReference type="EMBL" id="RYP00483.1"/>
    </source>
</evidence>
<dbReference type="InterPro" id="IPR005198">
    <property type="entry name" value="Glyco_hydro_76"/>
</dbReference>
<dbReference type="GO" id="GO:0008496">
    <property type="term" value="F:mannan endo-1,6-alpha-mannosidase activity"/>
    <property type="evidence" value="ECO:0007669"/>
    <property type="project" value="UniProtKB-UniRule"/>
</dbReference>
<comment type="catalytic activity">
    <reaction evidence="1 8">
        <text>Random hydrolysis of (1-&gt;6)-alpha-D-mannosidic linkages in unbranched (1-&gt;6)-mannans.</text>
        <dbReference type="EC" id="3.2.1.101"/>
    </reaction>
</comment>
<dbReference type="InterPro" id="IPR014480">
    <property type="entry name" value="Mannan-1_6-alpha_mannosidase"/>
</dbReference>
<dbReference type="Proteomes" id="UP000293360">
    <property type="component" value="Unassembled WGS sequence"/>
</dbReference>
<evidence type="ECO:0000256" key="8">
    <source>
        <dbReference type="PIRNR" id="PIRNR016302"/>
    </source>
</evidence>
<feature type="signal peptide" evidence="9">
    <location>
        <begin position="1"/>
        <end position="19"/>
    </location>
</feature>
<dbReference type="PANTHER" id="PTHR12145:SF36">
    <property type="entry name" value="MANNAN ENDO-1,6-ALPHA-MANNOSIDASE DCW1"/>
    <property type="match status" value="1"/>
</dbReference>
<keyword evidence="6" id="KW-0325">Glycoprotein</keyword>
<evidence type="ECO:0000256" key="6">
    <source>
        <dbReference type="ARBA" id="ARBA00023180"/>
    </source>
</evidence>
<dbReference type="InterPro" id="IPR008928">
    <property type="entry name" value="6-hairpin_glycosidase_sf"/>
</dbReference>
<organism evidence="10 11">
    <name type="scientific">Monosporascus ibericus</name>
    <dbReference type="NCBI Taxonomy" id="155417"/>
    <lineage>
        <taxon>Eukaryota</taxon>
        <taxon>Fungi</taxon>
        <taxon>Dikarya</taxon>
        <taxon>Ascomycota</taxon>
        <taxon>Pezizomycotina</taxon>
        <taxon>Sordariomycetes</taxon>
        <taxon>Xylariomycetidae</taxon>
        <taxon>Xylariales</taxon>
        <taxon>Xylariales incertae sedis</taxon>
        <taxon>Monosporascus</taxon>
    </lineage>
</organism>
<dbReference type="PANTHER" id="PTHR12145">
    <property type="entry name" value="MANNAN ENDO-1,6-ALPHA-MANNOSIDASE DCW1"/>
    <property type="match status" value="1"/>
</dbReference>
<reference evidence="10 11" key="1">
    <citation type="submission" date="2018-06" db="EMBL/GenBank/DDBJ databases">
        <title>Complete Genomes of Monosporascus.</title>
        <authorList>
            <person name="Robinson A.J."/>
            <person name="Natvig D.O."/>
        </authorList>
    </citation>
    <scope>NUCLEOTIDE SEQUENCE [LARGE SCALE GENOMIC DNA]</scope>
    <source>
        <strain evidence="10 11">CBS 110550</strain>
    </source>
</reference>
<evidence type="ECO:0000256" key="9">
    <source>
        <dbReference type="SAM" id="SignalP"/>
    </source>
</evidence>
<dbReference type="EMBL" id="QJNU01000386">
    <property type="protein sequence ID" value="RYP00483.1"/>
    <property type="molecule type" value="Genomic_DNA"/>
</dbReference>
<evidence type="ECO:0000256" key="3">
    <source>
        <dbReference type="ARBA" id="ARBA00012350"/>
    </source>
</evidence>
<name>A0A4Q4T4L0_9PEZI</name>
<dbReference type="OrthoDB" id="4187847at2759"/>
<comment type="caution">
    <text evidence="10">The sequence shown here is derived from an EMBL/GenBank/DDBJ whole genome shotgun (WGS) entry which is preliminary data.</text>
</comment>
<dbReference type="Gene3D" id="1.50.10.20">
    <property type="match status" value="1"/>
</dbReference>
<gene>
    <name evidence="10" type="ORF">DL764_006504</name>
</gene>
<dbReference type="GO" id="GO:0009272">
    <property type="term" value="P:fungal-type cell wall biogenesis"/>
    <property type="evidence" value="ECO:0007669"/>
    <property type="project" value="TreeGrafter"/>
</dbReference>
<dbReference type="EC" id="3.2.1.101" evidence="3 8"/>
<dbReference type="GO" id="GO:0016052">
    <property type="term" value="P:carbohydrate catabolic process"/>
    <property type="evidence" value="ECO:0007669"/>
    <property type="project" value="InterPro"/>
</dbReference>
<dbReference type="AlphaFoldDB" id="A0A4Q4T4L0"/>
<evidence type="ECO:0000256" key="4">
    <source>
        <dbReference type="ARBA" id="ARBA00022729"/>
    </source>
</evidence>
<keyword evidence="7 8" id="KW-0326">Glycosidase</keyword>
<dbReference type="Pfam" id="PF03663">
    <property type="entry name" value="Glyco_hydro_76"/>
    <property type="match status" value="1"/>
</dbReference>
<evidence type="ECO:0000256" key="1">
    <source>
        <dbReference type="ARBA" id="ARBA00001452"/>
    </source>
</evidence>
<evidence type="ECO:0000256" key="5">
    <source>
        <dbReference type="ARBA" id="ARBA00022801"/>
    </source>
</evidence>
<proteinExistence type="inferred from homology"/>
<dbReference type="STRING" id="155417.A0A4Q4T4L0"/>
<sequence>MRGHRNIITCVALATTAAALRLDVNDEASVKEAASTIAQGLYVYHNPDSTAGQFNQPEPWFWWLSGSGWTGLLEYTVYTNDTTYQADILSALSQNVGPNYDFIPPEQAGHEANDDQMYWVYAALSALEHGFEPLPCEGARCECADHCVNSWLAISVNAWEGFVERWNEAIDTCGGGLKWQWNTGHPGFYYKNSVTNGGFFQISARLARYTGNQTYARWADKIWDWSTRVGLLSDDFHVFDGTSDNNGENCSGVNHDEWSYNIATYLHGAANMYAYTKGGPLWESRVKGFVETATSTFFTSDQSIMYEQKCEEARACSTDQTSFKASLSRWLGKTAVLVPSVREHVLGLLETSARGAAASCSGHGNSTCGMRWTTGGFDGQADFGTQLSALEVVQNLLATEGPELAIRPY</sequence>